<name>A0ABX1VGU5_9PLAN</name>
<proteinExistence type="predicted"/>
<keyword evidence="3" id="KW-1185">Reference proteome</keyword>
<reference evidence="2 3" key="1">
    <citation type="journal article" date="2020" name="Syst. Appl. Microbiol.">
        <title>Alienimonas chondri sp. nov., a novel planctomycete isolated from the biofilm of the red alga Chondrus crispus.</title>
        <authorList>
            <person name="Vitorino I."/>
            <person name="Albuquerque L."/>
            <person name="Wiegand S."/>
            <person name="Kallscheuer N."/>
            <person name="da Costa M.S."/>
            <person name="Lobo-da-Cunha A."/>
            <person name="Jogler C."/>
            <person name="Lage O.M."/>
        </authorList>
    </citation>
    <scope>NUCLEOTIDE SEQUENCE [LARGE SCALE GENOMIC DNA]</scope>
    <source>
        <strain evidence="2 3">LzC2</strain>
    </source>
</reference>
<sequence length="441" mass="47786">MSADRPAPADVEPEAPREFRPTGEYRYPAMPADDVVRSGWTRLKQVFVTQEDSAPMIAEDRLQRATDGGFAPAAARPACDPLRRELDATLAEWAASEPDPFVPRLQLIVLPPGDGDGDGGGLLAAWADRHGLERLASPPRDGKGSFAAPTHRPPDLRGQREEGGRRDDPLVIPRLERWFLRRHDGLGPIRALLEAIDRTDRRIVIGCNSWAWAFLKNAVDAHLVLPTGRTFQAFDADRLSSWFRELVSAPSAGGRGQDPVSFRLSDSGGTVLGADGRGDQPNGSARDYYRTLAARSLGVPWVAWDLWRRSLRSETQAAKQAEKEAAEIDPDADPADSAVASPDEPERRTLWVAALEEFTLPARREPDALLILHSLLIHGPLTEAELRGTAPMLRRGGTGLLSALAGAGFVSHLGKRIACAPAAYPAVRTGLSASGFPTDVL</sequence>
<feature type="compositionally biased region" description="Basic and acidic residues" evidence="1">
    <location>
        <begin position="152"/>
        <end position="167"/>
    </location>
</feature>
<feature type="region of interest" description="Disordered" evidence="1">
    <location>
        <begin position="134"/>
        <end position="167"/>
    </location>
</feature>
<dbReference type="RefSeq" id="WP_171187593.1">
    <property type="nucleotide sequence ID" value="NZ_WTPX01000081.1"/>
</dbReference>
<accession>A0ABX1VGU5</accession>
<protein>
    <submittedName>
        <fullName evidence="2">Uncharacterized protein</fullName>
    </submittedName>
</protein>
<evidence type="ECO:0000313" key="3">
    <source>
        <dbReference type="Proteomes" id="UP000609651"/>
    </source>
</evidence>
<evidence type="ECO:0000313" key="2">
    <source>
        <dbReference type="EMBL" id="NNJ26492.1"/>
    </source>
</evidence>
<comment type="caution">
    <text evidence="2">The sequence shown here is derived from an EMBL/GenBank/DDBJ whole genome shotgun (WGS) entry which is preliminary data.</text>
</comment>
<feature type="region of interest" description="Disordered" evidence="1">
    <location>
        <begin position="318"/>
        <end position="344"/>
    </location>
</feature>
<dbReference type="Proteomes" id="UP000609651">
    <property type="component" value="Unassembled WGS sequence"/>
</dbReference>
<feature type="compositionally biased region" description="Basic and acidic residues" evidence="1">
    <location>
        <begin position="14"/>
        <end position="23"/>
    </location>
</feature>
<organism evidence="2 3">
    <name type="scientific">Alienimonas chondri</name>
    <dbReference type="NCBI Taxonomy" id="2681879"/>
    <lineage>
        <taxon>Bacteria</taxon>
        <taxon>Pseudomonadati</taxon>
        <taxon>Planctomycetota</taxon>
        <taxon>Planctomycetia</taxon>
        <taxon>Planctomycetales</taxon>
        <taxon>Planctomycetaceae</taxon>
        <taxon>Alienimonas</taxon>
    </lineage>
</organism>
<feature type="region of interest" description="Disordered" evidence="1">
    <location>
        <begin position="1"/>
        <end position="26"/>
    </location>
</feature>
<dbReference type="EMBL" id="WTPX01000081">
    <property type="protein sequence ID" value="NNJ26492.1"/>
    <property type="molecule type" value="Genomic_DNA"/>
</dbReference>
<evidence type="ECO:0000256" key="1">
    <source>
        <dbReference type="SAM" id="MobiDB-lite"/>
    </source>
</evidence>
<gene>
    <name evidence="2" type="ORF">LzC2_25800</name>
</gene>